<evidence type="ECO:0000313" key="1">
    <source>
        <dbReference type="EMBL" id="KAK3290164.1"/>
    </source>
</evidence>
<name>A0AAE0LMI4_9PEZI</name>
<reference evidence="1" key="1">
    <citation type="journal article" date="2023" name="Mol. Phylogenet. Evol.">
        <title>Genome-scale phylogeny and comparative genomics of the fungal order Sordariales.</title>
        <authorList>
            <person name="Hensen N."/>
            <person name="Bonometti L."/>
            <person name="Westerberg I."/>
            <person name="Brannstrom I.O."/>
            <person name="Guillou S."/>
            <person name="Cros-Aarteil S."/>
            <person name="Calhoun S."/>
            <person name="Haridas S."/>
            <person name="Kuo A."/>
            <person name="Mondo S."/>
            <person name="Pangilinan J."/>
            <person name="Riley R."/>
            <person name="LaButti K."/>
            <person name="Andreopoulos B."/>
            <person name="Lipzen A."/>
            <person name="Chen C."/>
            <person name="Yan M."/>
            <person name="Daum C."/>
            <person name="Ng V."/>
            <person name="Clum A."/>
            <person name="Steindorff A."/>
            <person name="Ohm R.A."/>
            <person name="Martin F."/>
            <person name="Silar P."/>
            <person name="Natvig D.O."/>
            <person name="Lalanne C."/>
            <person name="Gautier V."/>
            <person name="Ament-Velasquez S.L."/>
            <person name="Kruys A."/>
            <person name="Hutchinson M.I."/>
            <person name="Powell A.J."/>
            <person name="Barry K."/>
            <person name="Miller A.N."/>
            <person name="Grigoriev I.V."/>
            <person name="Debuchy R."/>
            <person name="Gladieux P."/>
            <person name="Hiltunen Thoren M."/>
            <person name="Johannesson H."/>
        </authorList>
    </citation>
    <scope>NUCLEOTIDE SEQUENCE</scope>
    <source>
        <strain evidence="1">CBS 168.71</strain>
    </source>
</reference>
<sequence length="210" mass="24933">MDNRPTIAINRRRNRVASKIRNPANTSRFTINHNIRPFLNKLREEAEFKSKADAVRWLKSDEVFPYWREFKRDCLQYLPQIRAKFSYHSPVTRRYRLCVLRARGLLSSRAVSRVLGDERLAKKLRRSVSNKTKWSFNCHVAWFVSRVYYRCWEAKRDAGTLYPPAYWAGSADDGQQPWRWVEVLADVLMTLSMIEERQPGWGEVFGEEED</sequence>
<dbReference type="Proteomes" id="UP001278766">
    <property type="component" value="Unassembled WGS sequence"/>
</dbReference>
<protein>
    <submittedName>
        <fullName evidence="1">Uncharacterized protein</fullName>
    </submittedName>
</protein>
<gene>
    <name evidence="1" type="ORF">B0H64DRAFT_413539</name>
</gene>
<evidence type="ECO:0000313" key="2">
    <source>
        <dbReference type="Proteomes" id="UP001278766"/>
    </source>
</evidence>
<proteinExistence type="predicted"/>
<organism evidence="1 2">
    <name type="scientific">Chaetomium fimeti</name>
    <dbReference type="NCBI Taxonomy" id="1854472"/>
    <lineage>
        <taxon>Eukaryota</taxon>
        <taxon>Fungi</taxon>
        <taxon>Dikarya</taxon>
        <taxon>Ascomycota</taxon>
        <taxon>Pezizomycotina</taxon>
        <taxon>Sordariomycetes</taxon>
        <taxon>Sordariomycetidae</taxon>
        <taxon>Sordariales</taxon>
        <taxon>Chaetomiaceae</taxon>
        <taxon>Chaetomium</taxon>
    </lineage>
</organism>
<keyword evidence="2" id="KW-1185">Reference proteome</keyword>
<dbReference type="AlphaFoldDB" id="A0AAE0LMI4"/>
<reference evidence="1" key="2">
    <citation type="submission" date="2023-06" db="EMBL/GenBank/DDBJ databases">
        <authorList>
            <consortium name="Lawrence Berkeley National Laboratory"/>
            <person name="Haridas S."/>
            <person name="Hensen N."/>
            <person name="Bonometti L."/>
            <person name="Westerberg I."/>
            <person name="Brannstrom I.O."/>
            <person name="Guillou S."/>
            <person name="Cros-Aarteil S."/>
            <person name="Calhoun S."/>
            <person name="Kuo A."/>
            <person name="Mondo S."/>
            <person name="Pangilinan J."/>
            <person name="Riley R."/>
            <person name="Labutti K."/>
            <person name="Andreopoulos B."/>
            <person name="Lipzen A."/>
            <person name="Chen C."/>
            <person name="Yanf M."/>
            <person name="Daum C."/>
            <person name="Ng V."/>
            <person name="Clum A."/>
            <person name="Steindorff A."/>
            <person name="Ohm R."/>
            <person name="Martin F."/>
            <person name="Silar P."/>
            <person name="Natvig D."/>
            <person name="Lalanne C."/>
            <person name="Gautier V."/>
            <person name="Ament-Velasquez S.L."/>
            <person name="Kruys A."/>
            <person name="Hutchinson M.I."/>
            <person name="Powell A.J."/>
            <person name="Barry K."/>
            <person name="Miller A.N."/>
            <person name="Grigoriev I.V."/>
            <person name="Debuchy R."/>
            <person name="Gladieux P."/>
            <person name="Thoren M.H."/>
            <person name="Johannesson H."/>
        </authorList>
    </citation>
    <scope>NUCLEOTIDE SEQUENCE</scope>
    <source>
        <strain evidence="1">CBS 168.71</strain>
    </source>
</reference>
<dbReference type="EMBL" id="JAUEPN010000015">
    <property type="protein sequence ID" value="KAK3290164.1"/>
    <property type="molecule type" value="Genomic_DNA"/>
</dbReference>
<dbReference type="RefSeq" id="XP_062653678.1">
    <property type="nucleotide sequence ID" value="XM_062804987.1"/>
</dbReference>
<comment type="caution">
    <text evidence="1">The sequence shown here is derived from an EMBL/GenBank/DDBJ whole genome shotgun (WGS) entry which is preliminary data.</text>
</comment>
<dbReference type="GeneID" id="87841935"/>
<accession>A0AAE0LMI4</accession>